<feature type="signal peptide" evidence="2">
    <location>
        <begin position="1"/>
        <end position="23"/>
    </location>
</feature>
<evidence type="ECO:0000256" key="1">
    <source>
        <dbReference type="SAM" id="MobiDB-lite"/>
    </source>
</evidence>
<keyword evidence="4" id="KW-1185">Reference proteome</keyword>
<dbReference type="PROSITE" id="PS51257">
    <property type="entry name" value="PROKAR_LIPOPROTEIN"/>
    <property type="match status" value="1"/>
</dbReference>
<sequence length="147" mass="15224">MSRIVTRLSLGFCALALCAFATACGTEEQAVETTTATLSENPSAPVVAGPSPRPTSDTTQAQPTDDRECGTTSGPDGALRVLITDGTVSCEEAMALAAQYGPMIATGRDQMVDGWECGPSDDAGVLAKCERDNDATTDDDDEIDFAP</sequence>
<dbReference type="AlphaFoldDB" id="A0A9X3D887"/>
<reference evidence="3" key="1">
    <citation type="submission" date="2022-10" db="EMBL/GenBank/DDBJ databases">
        <title>WGS of marine actinomycetes from Thailand.</title>
        <authorList>
            <person name="Thawai C."/>
        </authorList>
    </citation>
    <scope>NUCLEOTIDE SEQUENCE</scope>
    <source>
        <strain evidence="3">SW21</strain>
    </source>
</reference>
<dbReference type="EMBL" id="JAPKFM010000037">
    <property type="protein sequence ID" value="MCX2966999.1"/>
    <property type="molecule type" value="Genomic_DNA"/>
</dbReference>
<evidence type="ECO:0000256" key="2">
    <source>
        <dbReference type="SAM" id="SignalP"/>
    </source>
</evidence>
<gene>
    <name evidence="3" type="ORF">OSB52_23260</name>
</gene>
<dbReference type="RefSeq" id="WP_266063706.1">
    <property type="nucleotide sequence ID" value="NZ_JAPKFM010000037.1"/>
</dbReference>
<organism evidence="3 4">
    <name type="scientific">Gordonia aquimaris</name>
    <dbReference type="NCBI Taxonomy" id="2984863"/>
    <lineage>
        <taxon>Bacteria</taxon>
        <taxon>Bacillati</taxon>
        <taxon>Actinomycetota</taxon>
        <taxon>Actinomycetes</taxon>
        <taxon>Mycobacteriales</taxon>
        <taxon>Gordoniaceae</taxon>
        <taxon>Gordonia</taxon>
    </lineage>
</organism>
<feature type="compositionally biased region" description="Polar residues" evidence="1">
    <location>
        <begin position="54"/>
        <end position="63"/>
    </location>
</feature>
<proteinExistence type="predicted"/>
<comment type="caution">
    <text evidence="3">The sequence shown here is derived from an EMBL/GenBank/DDBJ whole genome shotgun (WGS) entry which is preliminary data.</text>
</comment>
<protein>
    <recommendedName>
        <fullName evidence="5">Secreted protein</fullName>
    </recommendedName>
</protein>
<accession>A0A9X3D887</accession>
<evidence type="ECO:0008006" key="5">
    <source>
        <dbReference type="Google" id="ProtNLM"/>
    </source>
</evidence>
<evidence type="ECO:0000313" key="4">
    <source>
        <dbReference type="Proteomes" id="UP001143347"/>
    </source>
</evidence>
<feature type="region of interest" description="Disordered" evidence="1">
    <location>
        <begin position="34"/>
        <end position="76"/>
    </location>
</feature>
<feature type="chain" id="PRO_5040787128" description="Secreted protein" evidence="2">
    <location>
        <begin position="24"/>
        <end position="147"/>
    </location>
</feature>
<evidence type="ECO:0000313" key="3">
    <source>
        <dbReference type="EMBL" id="MCX2966999.1"/>
    </source>
</evidence>
<keyword evidence="2" id="KW-0732">Signal</keyword>
<dbReference type="Proteomes" id="UP001143347">
    <property type="component" value="Unassembled WGS sequence"/>
</dbReference>
<name>A0A9X3D887_9ACTN</name>